<dbReference type="GO" id="GO:0022857">
    <property type="term" value="F:transmembrane transporter activity"/>
    <property type="evidence" value="ECO:0007669"/>
    <property type="project" value="InterPro"/>
</dbReference>
<evidence type="ECO:0000256" key="3">
    <source>
        <dbReference type="ARBA" id="ARBA00022692"/>
    </source>
</evidence>
<dbReference type="InterPro" id="IPR001851">
    <property type="entry name" value="ABC_transp_permease"/>
</dbReference>
<feature type="transmembrane region" description="Helical" evidence="6">
    <location>
        <begin position="184"/>
        <end position="207"/>
    </location>
</feature>
<accession>A0A3N4CV61</accession>
<dbReference type="AlphaFoldDB" id="A0A3N4CV61"/>
<evidence type="ECO:0000256" key="4">
    <source>
        <dbReference type="ARBA" id="ARBA00022989"/>
    </source>
</evidence>
<evidence type="ECO:0000256" key="5">
    <source>
        <dbReference type="ARBA" id="ARBA00023136"/>
    </source>
</evidence>
<feature type="transmembrane region" description="Helical" evidence="6">
    <location>
        <begin position="214"/>
        <end position="232"/>
    </location>
</feature>
<organism evidence="8 9">
    <name type="scientific">Arachnia propionica</name>
    <dbReference type="NCBI Taxonomy" id="1750"/>
    <lineage>
        <taxon>Bacteria</taxon>
        <taxon>Bacillati</taxon>
        <taxon>Actinomycetota</taxon>
        <taxon>Actinomycetes</taxon>
        <taxon>Propionibacteriales</taxon>
        <taxon>Propionibacteriaceae</taxon>
        <taxon>Arachnia</taxon>
    </lineage>
</organism>
<evidence type="ECO:0000256" key="2">
    <source>
        <dbReference type="ARBA" id="ARBA00022475"/>
    </source>
</evidence>
<dbReference type="EMBL" id="CP072385">
    <property type="protein sequence ID" value="QUC10168.1"/>
    <property type="molecule type" value="Genomic_DNA"/>
</dbReference>
<gene>
    <name evidence="7" type="ORF">J5A53_10165</name>
    <name evidence="8" type="ORF">NCTC12967_01077</name>
</gene>
<feature type="transmembrane region" description="Helical" evidence="6">
    <location>
        <begin position="133"/>
        <end position="152"/>
    </location>
</feature>
<dbReference type="GeneID" id="64406557"/>
<feature type="transmembrane region" description="Helical" evidence="6">
    <location>
        <begin position="28"/>
        <end position="48"/>
    </location>
</feature>
<dbReference type="EMBL" id="LR134406">
    <property type="protein sequence ID" value="VEH69799.1"/>
    <property type="molecule type" value="Genomic_DNA"/>
</dbReference>
<proteinExistence type="predicted"/>
<evidence type="ECO:0000313" key="9">
    <source>
        <dbReference type="Proteomes" id="UP000273044"/>
    </source>
</evidence>
<dbReference type="OMA" id="SVAWLRY"/>
<dbReference type="RefSeq" id="WP_014846191.1">
    <property type="nucleotide sequence ID" value="NZ_CAJZDL010000092.1"/>
</dbReference>
<keyword evidence="5 6" id="KW-0472">Membrane</keyword>
<dbReference type="PANTHER" id="PTHR43370">
    <property type="entry name" value="SUGAR ABC TRANSPORTER INTEGRAL MEMBRANE PROTEIN-RELATED"/>
    <property type="match status" value="1"/>
</dbReference>
<dbReference type="Proteomes" id="UP000677180">
    <property type="component" value="Chromosome"/>
</dbReference>
<dbReference type="OrthoDB" id="9792579at2"/>
<keyword evidence="2" id="KW-1003">Cell membrane</keyword>
<feature type="transmembrane region" description="Helical" evidence="6">
    <location>
        <begin position="272"/>
        <end position="288"/>
    </location>
</feature>
<feature type="transmembrane region" description="Helical" evidence="6">
    <location>
        <begin position="75"/>
        <end position="95"/>
    </location>
</feature>
<evidence type="ECO:0000256" key="6">
    <source>
        <dbReference type="SAM" id="Phobius"/>
    </source>
</evidence>
<evidence type="ECO:0000313" key="8">
    <source>
        <dbReference type="EMBL" id="VEH69799.1"/>
    </source>
</evidence>
<keyword evidence="9" id="KW-1185">Reference proteome</keyword>
<feature type="transmembrane region" description="Helical" evidence="6">
    <location>
        <begin position="102"/>
        <end position="121"/>
    </location>
</feature>
<reference evidence="8 9" key="1">
    <citation type="submission" date="2018-12" db="EMBL/GenBank/DDBJ databases">
        <authorList>
            <consortium name="Pathogen Informatics"/>
        </authorList>
    </citation>
    <scope>NUCLEOTIDE SEQUENCE [LARGE SCALE GENOMIC DNA]</scope>
    <source>
        <strain evidence="8 9">NCTC12967</strain>
    </source>
</reference>
<evidence type="ECO:0000256" key="1">
    <source>
        <dbReference type="ARBA" id="ARBA00004651"/>
    </source>
</evidence>
<dbReference type="Proteomes" id="UP000273044">
    <property type="component" value="Chromosome"/>
</dbReference>
<keyword evidence="4 6" id="KW-1133">Transmembrane helix</keyword>
<dbReference type="GO" id="GO:0005886">
    <property type="term" value="C:plasma membrane"/>
    <property type="evidence" value="ECO:0007669"/>
    <property type="project" value="UniProtKB-SubCell"/>
</dbReference>
<feature type="transmembrane region" description="Helical" evidence="6">
    <location>
        <begin position="321"/>
        <end position="343"/>
    </location>
</feature>
<sequence>MSTDIIVPGADAPERKIVESPEGRSTRIAAGILLALLGLLLVVMAFTANPTGKIALSDAFADVQLPTIEVPGLPVLLFLALLTLASGAVFLIGRFPKDCRTAAGVIAGLSILVGFVVWAAASSAVPFTLTSQLNLTLAYSTPLLFGVLAGVLSERAGVVNIAIEGQFLAAAFAASVIFSVTQSFLAALTAAAVAGLLMGAVLALFTLKYLVDHVIVGVVVNLLATGLTGFIFQQLVARDLKTFGVVSPMPVFAIPALSEIPFIGPILFTQRPLTFMALLAVPLVWFLLHRTKWGLRVRAVGEHPRAADTVGIKVISTKTQAVLLGGIFAGLGGAYFTVGFVGAFQDNNITAGNGFIALAAVIMGRWHPVLGAGMALFFGFARALAQSIKLMNLPIPSEFIEMLPYVATIIAVAGLVGRVRPPAADGAHFVKTH</sequence>
<dbReference type="Pfam" id="PF02653">
    <property type="entry name" value="BPD_transp_2"/>
    <property type="match status" value="1"/>
</dbReference>
<keyword evidence="3 6" id="KW-0812">Transmembrane</keyword>
<reference evidence="7" key="2">
    <citation type="submission" date="2021-03" db="EMBL/GenBank/DDBJ databases">
        <title>Human Oral Microbial Genomes.</title>
        <authorList>
            <person name="Johnston C.D."/>
            <person name="Chen T."/>
            <person name="Dewhirst F.E."/>
        </authorList>
    </citation>
    <scope>NUCLEOTIDE SEQUENCE</scope>
    <source>
        <strain evidence="7">F0714</strain>
    </source>
</reference>
<protein>
    <submittedName>
        <fullName evidence="7">ABC transporter permease</fullName>
    </submittedName>
    <submittedName>
        <fullName evidence="8">Beta-methylgalactoside transporter inner membrane component</fullName>
    </submittedName>
</protein>
<comment type="subcellular location">
    <subcellularLocation>
        <location evidence="1">Cell membrane</location>
        <topology evidence="1">Multi-pass membrane protein</topology>
    </subcellularLocation>
</comment>
<dbReference type="PANTHER" id="PTHR43370:SF1">
    <property type="entry name" value="GUANOSINE ABC TRANSPORTER PERMEASE PROTEIN NUPQ"/>
    <property type="match status" value="1"/>
</dbReference>
<dbReference type="CDD" id="cd06580">
    <property type="entry name" value="TM_PBP1_transp_TpRbsC_like"/>
    <property type="match status" value="1"/>
</dbReference>
<feature type="transmembrane region" description="Helical" evidence="6">
    <location>
        <begin position="355"/>
        <end position="381"/>
    </location>
</feature>
<name>A0A3N4CV61_9ACTN</name>
<feature type="transmembrane region" description="Helical" evidence="6">
    <location>
        <begin position="159"/>
        <end position="178"/>
    </location>
</feature>
<evidence type="ECO:0000313" key="7">
    <source>
        <dbReference type="EMBL" id="QUC10168.1"/>
    </source>
</evidence>